<dbReference type="GO" id="GO:0009627">
    <property type="term" value="P:systemic acquired resistance"/>
    <property type="evidence" value="ECO:0007669"/>
    <property type="project" value="InterPro"/>
</dbReference>
<gene>
    <name evidence="6" type="ORF">TIFTF001_016947</name>
</gene>
<dbReference type="AlphaFoldDB" id="A0AA88D6M4"/>
<comment type="caution">
    <text evidence="6">The sequence shown here is derived from an EMBL/GenBank/DDBJ whole genome shotgun (WGS) entry which is preliminary data.</text>
</comment>
<evidence type="ECO:0000256" key="4">
    <source>
        <dbReference type="SAM" id="SignalP"/>
    </source>
</evidence>
<evidence type="ECO:0000256" key="2">
    <source>
        <dbReference type="ARBA" id="ARBA00022448"/>
    </source>
</evidence>
<dbReference type="PANTHER" id="PTHR33122:SF4">
    <property type="entry name" value="OS04G0415800 PROTEIN"/>
    <property type="match status" value="1"/>
</dbReference>
<keyword evidence="2" id="KW-0813">Transport</keyword>
<evidence type="ECO:0000259" key="5">
    <source>
        <dbReference type="Pfam" id="PF14368"/>
    </source>
</evidence>
<proteinExistence type="predicted"/>
<evidence type="ECO:0000313" key="6">
    <source>
        <dbReference type="EMBL" id="GMN47768.1"/>
    </source>
</evidence>
<feature type="chain" id="PRO_5041721889" description="Bifunctional inhibitor/plant lipid transfer protein/seed storage helical domain-containing protein" evidence="4">
    <location>
        <begin position="19"/>
        <end position="157"/>
    </location>
</feature>
<evidence type="ECO:0000256" key="3">
    <source>
        <dbReference type="ARBA" id="ARBA00023121"/>
    </source>
</evidence>
<dbReference type="Pfam" id="PF14368">
    <property type="entry name" value="LTP_2"/>
    <property type="match status" value="1"/>
</dbReference>
<dbReference type="InterPro" id="IPR039265">
    <property type="entry name" value="DIR1-like"/>
</dbReference>
<accession>A0AA88D6M4</accession>
<dbReference type="InterPro" id="IPR016140">
    <property type="entry name" value="Bifunc_inhib/LTP/seed_store"/>
</dbReference>
<feature type="domain" description="Bifunctional inhibitor/plant lipid transfer protein/seed storage helical" evidence="5">
    <location>
        <begin position="12"/>
        <end position="106"/>
    </location>
</feature>
<keyword evidence="4" id="KW-0732">Signal</keyword>
<dbReference type="SUPFAM" id="SSF47699">
    <property type="entry name" value="Bifunctional inhibitor/lipid-transfer protein/seed storage 2S albumin"/>
    <property type="match status" value="1"/>
</dbReference>
<name>A0AA88D6M4_FICCA</name>
<sequence>MKFICFLGLLLVIVSTVGLDSAYGATSACGKSSPDNEAMKLAPCAVAAQDENAAVSESCCVQVKKIGQNPSCLCAVLLSDTAKSSGIKLEVAITIPKRCNFANRPVGYKCGREYPLFLSHFLLWSLSHWGIFVHIAMKMMGYEVAQAMAWVTLRLFS</sequence>
<dbReference type="EMBL" id="BTGU01000026">
    <property type="protein sequence ID" value="GMN47768.1"/>
    <property type="molecule type" value="Genomic_DNA"/>
</dbReference>
<feature type="signal peptide" evidence="4">
    <location>
        <begin position="1"/>
        <end position="18"/>
    </location>
</feature>
<protein>
    <recommendedName>
        <fullName evidence="5">Bifunctional inhibitor/plant lipid transfer protein/seed storage helical domain-containing protein</fullName>
    </recommendedName>
</protein>
<reference evidence="6" key="1">
    <citation type="submission" date="2023-07" db="EMBL/GenBank/DDBJ databases">
        <title>draft genome sequence of fig (Ficus carica).</title>
        <authorList>
            <person name="Takahashi T."/>
            <person name="Nishimura K."/>
        </authorList>
    </citation>
    <scope>NUCLEOTIDE SEQUENCE</scope>
</reference>
<dbReference type="PANTHER" id="PTHR33122">
    <property type="entry name" value="LIPID BINDING PROTEIN-RELATED"/>
    <property type="match status" value="1"/>
</dbReference>
<dbReference type="CDD" id="cd00010">
    <property type="entry name" value="AAI_LTSS"/>
    <property type="match status" value="1"/>
</dbReference>
<evidence type="ECO:0000313" key="7">
    <source>
        <dbReference type="Proteomes" id="UP001187192"/>
    </source>
</evidence>
<comment type="function">
    <text evidence="1">Plant non-specific lipid-transfer proteins transfer phospholipids as well as galactolipids across membranes. May play a role in wax or cutin deposition in the cell walls of expanding epidermal cells and certain secretory tissues.</text>
</comment>
<evidence type="ECO:0000256" key="1">
    <source>
        <dbReference type="ARBA" id="ARBA00003211"/>
    </source>
</evidence>
<dbReference type="Gene3D" id="1.10.110.10">
    <property type="entry name" value="Plant lipid-transfer and hydrophobic proteins"/>
    <property type="match status" value="1"/>
</dbReference>
<dbReference type="Proteomes" id="UP001187192">
    <property type="component" value="Unassembled WGS sequence"/>
</dbReference>
<dbReference type="InterPro" id="IPR036312">
    <property type="entry name" value="Bifun_inhib/LTP/seed_sf"/>
</dbReference>
<dbReference type="GO" id="GO:0005504">
    <property type="term" value="F:fatty acid binding"/>
    <property type="evidence" value="ECO:0007669"/>
    <property type="project" value="InterPro"/>
</dbReference>
<keyword evidence="7" id="KW-1185">Reference proteome</keyword>
<organism evidence="6 7">
    <name type="scientific">Ficus carica</name>
    <name type="common">Common fig</name>
    <dbReference type="NCBI Taxonomy" id="3494"/>
    <lineage>
        <taxon>Eukaryota</taxon>
        <taxon>Viridiplantae</taxon>
        <taxon>Streptophyta</taxon>
        <taxon>Embryophyta</taxon>
        <taxon>Tracheophyta</taxon>
        <taxon>Spermatophyta</taxon>
        <taxon>Magnoliopsida</taxon>
        <taxon>eudicotyledons</taxon>
        <taxon>Gunneridae</taxon>
        <taxon>Pentapetalae</taxon>
        <taxon>rosids</taxon>
        <taxon>fabids</taxon>
        <taxon>Rosales</taxon>
        <taxon>Moraceae</taxon>
        <taxon>Ficeae</taxon>
        <taxon>Ficus</taxon>
    </lineage>
</organism>
<keyword evidence="3" id="KW-0446">Lipid-binding</keyword>